<name>A0A8H6TU70_9AGAR</name>
<dbReference type="PRINTS" id="PR00080">
    <property type="entry name" value="SDRFAMILY"/>
</dbReference>
<dbReference type="InterPro" id="IPR002347">
    <property type="entry name" value="SDR_fam"/>
</dbReference>
<dbReference type="Gene3D" id="3.40.50.720">
    <property type="entry name" value="NAD(P)-binding Rossmann-like Domain"/>
    <property type="match status" value="2"/>
</dbReference>
<dbReference type="Proteomes" id="UP000620124">
    <property type="component" value="Unassembled WGS sequence"/>
</dbReference>
<dbReference type="PRINTS" id="PR00081">
    <property type="entry name" value="GDHRDH"/>
</dbReference>
<keyword evidence="2" id="KW-0521">NADP</keyword>
<organism evidence="3 4">
    <name type="scientific">Mycena venus</name>
    <dbReference type="NCBI Taxonomy" id="2733690"/>
    <lineage>
        <taxon>Eukaryota</taxon>
        <taxon>Fungi</taxon>
        <taxon>Dikarya</taxon>
        <taxon>Basidiomycota</taxon>
        <taxon>Agaricomycotina</taxon>
        <taxon>Agaricomycetes</taxon>
        <taxon>Agaricomycetidae</taxon>
        <taxon>Agaricales</taxon>
        <taxon>Marasmiineae</taxon>
        <taxon>Mycenaceae</taxon>
        <taxon>Mycena</taxon>
    </lineage>
</organism>
<reference evidence="3" key="1">
    <citation type="submission" date="2020-05" db="EMBL/GenBank/DDBJ databases">
        <title>Mycena genomes resolve the evolution of fungal bioluminescence.</title>
        <authorList>
            <person name="Tsai I.J."/>
        </authorList>
    </citation>
    <scope>NUCLEOTIDE SEQUENCE</scope>
    <source>
        <strain evidence="3">CCC161011</strain>
    </source>
</reference>
<evidence type="ECO:0000256" key="2">
    <source>
        <dbReference type="ARBA" id="ARBA00022857"/>
    </source>
</evidence>
<accession>A0A8H6TU70</accession>
<evidence type="ECO:0000313" key="4">
    <source>
        <dbReference type="Proteomes" id="UP000620124"/>
    </source>
</evidence>
<dbReference type="Pfam" id="PF13561">
    <property type="entry name" value="adh_short_C2"/>
    <property type="match status" value="2"/>
</dbReference>
<dbReference type="PANTHER" id="PTHR42760">
    <property type="entry name" value="SHORT-CHAIN DEHYDROGENASES/REDUCTASES FAMILY MEMBER"/>
    <property type="match status" value="1"/>
</dbReference>
<evidence type="ECO:0000313" key="3">
    <source>
        <dbReference type="EMBL" id="KAF7325393.1"/>
    </source>
</evidence>
<dbReference type="FunFam" id="3.40.50.720:FF:000084">
    <property type="entry name" value="Short-chain dehydrogenase reductase"/>
    <property type="match status" value="1"/>
</dbReference>
<comment type="caution">
    <text evidence="3">The sequence shown here is derived from an EMBL/GenBank/DDBJ whole genome shotgun (WGS) entry which is preliminary data.</text>
</comment>
<dbReference type="InterPro" id="IPR020904">
    <property type="entry name" value="Sc_DH/Rdtase_CS"/>
</dbReference>
<comment type="similarity">
    <text evidence="1">Belongs to the short-chain dehydrogenases/reductases (SDR) family.</text>
</comment>
<gene>
    <name evidence="3" type="ORF">MVEN_02628700</name>
</gene>
<evidence type="ECO:0000256" key="1">
    <source>
        <dbReference type="ARBA" id="ARBA00006484"/>
    </source>
</evidence>
<sequence>MSTSQDYTRVAIVTGGARGIGKAISLRLAADGLDVVVADLPGQIELLNTVAEEIQRMGRKAVAVAVDVTKEADVKAMVEATVSALGRLDVMVANAGVGGSVQSVMDADIQAWEKGWEVNIKGVLLCYKYAARQIVKQGNGGRIIGASSICGLRGYADVGGYCISKAAVRSLTQTTALELREHKITVNAYAPAVIETNMTATEADKEHGPGFGVKRLLKIPDFRTGQPADVANAVSFLASPDSHFVTGQTISMNDGTIAVIADVSKEEDFKAMVDATVLALDRLDVMVANAGVVNGAGGLVSVMDAKVEGWQNGWDVNIRGTLERLSTAVWFDIVHNNVIARCRGIKF</sequence>
<dbReference type="InterPro" id="IPR036291">
    <property type="entry name" value="NAD(P)-bd_dom_sf"/>
</dbReference>
<proteinExistence type="inferred from homology"/>
<protein>
    <recommendedName>
        <fullName evidence="5">NAD(P)-binding protein</fullName>
    </recommendedName>
</protein>
<dbReference type="AlphaFoldDB" id="A0A8H6TU70"/>
<dbReference type="GO" id="GO:0016616">
    <property type="term" value="F:oxidoreductase activity, acting on the CH-OH group of donors, NAD or NADP as acceptor"/>
    <property type="evidence" value="ECO:0007669"/>
    <property type="project" value="TreeGrafter"/>
</dbReference>
<dbReference type="SUPFAM" id="SSF51735">
    <property type="entry name" value="NAD(P)-binding Rossmann-fold domains"/>
    <property type="match status" value="2"/>
</dbReference>
<dbReference type="EMBL" id="JACAZI010000051">
    <property type="protein sequence ID" value="KAF7325393.1"/>
    <property type="molecule type" value="Genomic_DNA"/>
</dbReference>
<dbReference type="PROSITE" id="PS00061">
    <property type="entry name" value="ADH_SHORT"/>
    <property type="match status" value="1"/>
</dbReference>
<keyword evidence="4" id="KW-1185">Reference proteome</keyword>
<dbReference type="OrthoDB" id="498125at2759"/>
<evidence type="ECO:0008006" key="5">
    <source>
        <dbReference type="Google" id="ProtNLM"/>
    </source>
</evidence>
<dbReference type="PANTHER" id="PTHR42760:SF121">
    <property type="entry name" value="3-OXOACYL-(ACYL-CARRIER-PROTEIN) REDUCTASE"/>
    <property type="match status" value="1"/>
</dbReference>